<accession>A0ABV1L0Z0</accession>
<name>A0ABV1L0Z0_9BACL</name>
<evidence type="ECO:0000313" key="1">
    <source>
        <dbReference type="EMBL" id="MEQ4485937.1"/>
    </source>
</evidence>
<protein>
    <recommendedName>
        <fullName evidence="3">DUF1934 domain-containing protein</fullName>
    </recommendedName>
</protein>
<sequence length="150" mass="17073">MDNEQAIKEAISEMLAMSVQVKKVEDIDNKKIVLFTTGSETGESEFTRGPNHKLKINSAGHGTNLVRYRIMETNRGQYVRFLGKNEDGVSTITVFVEEEKYHLSILPGQYFISYVPLAKTTKISFPSGSVWYDKDNKEIARINISKDYIM</sequence>
<gene>
    <name evidence="1" type="ORF">QJS35_26515</name>
</gene>
<dbReference type="EMBL" id="JASKHM010000018">
    <property type="protein sequence ID" value="MEQ4485937.1"/>
    <property type="molecule type" value="Genomic_DNA"/>
</dbReference>
<proteinExistence type="predicted"/>
<reference evidence="1 2" key="1">
    <citation type="journal article" date="2023" name="Genome Announc.">
        <title>Pan-Genome Analyses of the Genus Cohnella and Proposal of the Novel Species Cohnella silvisoli sp. nov., Isolated from Forest Soil.</title>
        <authorList>
            <person name="Wang C."/>
            <person name="Mao L."/>
            <person name="Bao G."/>
            <person name="Zhu H."/>
        </authorList>
    </citation>
    <scope>NUCLEOTIDE SEQUENCE [LARGE SCALE GENOMIC DNA]</scope>
    <source>
        <strain evidence="1 2">NL03-T5-1</strain>
    </source>
</reference>
<evidence type="ECO:0008006" key="3">
    <source>
        <dbReference type="Google" id="ProtNLM"/>
    </source>
</evidence>
<evidence type="ECO:0000313" key="2">
    <source>
        <dbReference type="Proteomes" id="UP001493487"/>
    </source>
</evidence>
<dbReference type="RefSeq" id="WP_232189075.1">
    <property type="nucleotide sequence ID" value="NZ_JAIOAP010000017.1"/>
</dbReference>
<keyword evidence="2" id="KW-1185">Reference proteome</keyword>
<dbReference type="Proteomes" id="UP001493487">
    <property type="component" value="Unassembled WGS sequence"/>
</dbReference>
<organism evidence="1 2">
    <name type="scientific">Cohnella silvisoli</name>
    <dbReference type="NCBI Taxonomy" id="2873699"/>
    <lineage>
        <taxon>Bacteria</taxon>
        <taxon>Bacillati</taxon>
        <taxon>Bacillota</taxon>
        <taxon>Bacilli</taxon>
        <taxon>Bacillales</taxon>
        <taxon>Paenibacillaceae</taxon>
        <taxon>Cohnella</taxon>
    </lineage>
</organism>
<comment type="caution">
    <text evidence="1">The sequence shown here is derived from an EMBL/GenBank/DDBJ whole genome shotgun (WGS) entry which is preliminary data.</text>
</comment>